<proteinExistence type="predicted"/>
<accession>A0A6S6UL28</accession>
<evidence type="ECO:0008006" key="2">
    <source>
        <dbReference type="Google" id="ProtNLM"/>
    </source>
</evidence>
<sequence length="160" mass="17764">MKAYISPSVPDDEQNILSALSKRIRTNGITPVAGYHKFGQSNSELAFHEISKANLFIGVVTGNSSEIERVYNEWQFALKSETPALLLIENTVDTTDFPLINKNPDVIRFNRSSKSNLNKSIQMVRLKSDAASNRVENAPFVREAAWFIGGPVAITLLNIL</sequence>
<name>A0A6S6UL28_9BACT</name>
<reference evidence="1" key="1">
    <citation type="submission" date="2020-01" db="EMBL/GenBank/DDBJ databases">
        <authorList>
            <person name="Meier V. D."/>
            <person name="Meier V D."/>
        </authorList>
    </citation>
    <scope>NUCLEOTIDE SEQUENCE</scope>
    <source>
        <strain evidence="1">HLG_WM_MAG_10</strain>
    </source>
</reference>
<evidence type="ECO:0000313" key="1">
    <source>
        <dbReference type="EMBL" id="CAA6829640.1"/>
    </source>
</evidence>
<gene>
    <name evidence="1" type="ORF">HELGO_WM25275</name>
</gene>
<organism evidence="1">
    <name type="scientific">uncultured Aureispira sp</name>
    <dbReference type="NCBI Taxonomy" id="1331704"/>
    <lineage>
        <taxon>Bacteria</taxon>
        <taxon>Pseudomonadati</taxon>
        <taxon>Bacteroidota</taxon>
        <taxon>Saprospiria</taxon>
        <taxon>Saprospirales</taxon>
        <taxon>Saprospiraceae</taxon>
        <taxon>Aureispira</taxon>
        <taxon>environmental samples</taxon>
    </lineage>
</organism>
<dbReference type="AlphaFoldDB" id="A0A6S6UL28"/>
<dbReference type="EMBL" id="CACVAQ010000507">
    <property type="protein sequence ID" value="CAA6829640.1"/>
    <property type="molecule type" value="Genomic_DNA"/>
</dbReference>
<protein>
    <recommendedName>
        <fullName evidence="2">TIR domain-containing protein</fullName>
    </recommendedName>
</protein>